<dbReference type="GO" id="GO:0007015">
    <property type="term" value="P:actin filament organization"/>
    <property type="evidence" value="ECO:0007669"/>
    <property type="project" value="TreeGrafter"/>
</dbReference>
<dbReference type="Proteomes" id="UP000008673">
    <property type="component" value="Unassembled WGS sequence"/>
</dbReference>
<evidence type="ECO:0000313" key="9">
    <source>
        <dbReference type="EMBL" id="ESW98386.1"/>
    </source>
</evidence>
<dbReference type="Gene3D" id="1.25.40.90">
    <property type="match status" value="1"/>
</dbReference>
<dbReference type="PANTHER" id="PTHR10407:SF15">
    <property type="entry name" value="HUNTINGTIN INTERACTING PROTEIN 1"/>
    <property type="match status" value="1"/>
</dbReference>
<dbReference type="PROSITE" id="PS50945">
    <property type="entry name" value="I_LWEQ"/>
    <property type="match status" value="1"/>
</dbReference>
<dbReference type="GO" id="GO:0032051">
    <property type="term" value="F:clathrin light chain binding"/>
    <property type="evidence" value="ECO:0007669"/>
    <property type="project" value="TreeGrafter"/>
</dbReference>
<dbReference type="SMART" id="SM00307">
    <property type="entry name" value="ILWEQ"/>
    <property type="match status" value="1"/>
</dbReference>
<feature type="region of interest" description="Disordered" evidence="6">
    <location>
        <begin position="278"/>
        <end position="303"/>
    </location>
</feature>
<dbReference type="Pfam" id="PF01608">
    <property type="entry name" value="I_LWEQ"/>
    <property type="match status" value="1"/>
</dbReference>
<dbReference type="InterPro" id="IPR013809">
    <property type="entry name" value="ENTH"/>
</dbReference>
<dbReference type="GO" id="GO:0030136">
    <property type="term" value="C:clathrin-coated vesicle"/>
    <property type="evidence" value="ECO:0007669"/>
    <property type="project" value="TreeGrafter"/>
</dbReference>
<dbReference type="InterPro" id="IPR002558">
    <property type="entry name" value="ILWEQ_dom"/>
</dbReference>
<dbReference type="GO" id="GO:0043325">
    <property type="term" value="F:phosphatidylinositol-3,4-bisphosphate binding"/>
    <property type="evidence" value="ECO:0007669"/>
    <property type="project" value="TreeGrafter"/>
</dbReference>
<proteinExistence type="inferred from homology"/>
<dbReference type="PROSITE" id="PS50942">
    <property type="entry name" value="ENTH"/>
    <property type="match status" value="1"/>
</dbReference>
<dbReference type="CDD" id="cd17007">
    <property type="entry name" value="ANTH_N_Sla2p"/>
    <property type="match status" value="1"/>
</dbReference>
<comment type="subcellular location">
    <subcellularLocation>
        <location evidence="1">Cytoplasm</location>
    </subcellularLocation>
</comment>
<feature type="coiled-coil region" evidence="5">
    <location>
        <begin position="306"/>
        <end position="334"/>
    </location>
</feature>
<accession>W1QBG6</accession>
<evidence type="ECO:0000256" key="2">
    <source>
        <dbReference type="ARBA" id="ARBA00010135"/>
    </source>
</evidence>
<evidence type="ECO:0000256" key="4">
    <source>
        <dbReference type="ARBA" id="ARBA00023203"/>
    </source>
</evidence>
<keyword evidence="10" id="KW-1185">Reference proteome</keyword>
<dbReference type="EMBL" id="AEOI02000008">
    <property type="protein sequence ID" value="ESW98386.1"/>
    <property type="molecule type" value="Genomic_DNA"/>
</dbReference>
<keyword evidence="9" id="KW-0812">Transmembrane</keyword>
<dbReference type="GO" id="GO:0035615">
    <property type="term" value="F:clathrin adaptor activity"/>
    <property type="evidence" value="ECO:0007669"/>
    <property type="project" value="TreeGrafter"/>
</dbReference>
<dbReference type="HOGENOM" id="CLU_004601_0_0_1"/>
<dbReference type="RefSeq" id="XP_013934269.1">
    <property type="nucleotide sequence ID" value="XM_014078794.1"/>
</dbReference>
<dbReference type="eggNOG" id="KOG0980">
    <property type="taxonomic scope" value="Eukaryota"/>
</dbReference>
<sequence>MLSFGSHSNLDIQASLKKACTADAAAPKRKHVRACIVYTWDHKSSREFWHCLKLLPIQSNDTQIFKTLIVIHKVLQEGHPTCLIGGYKNISWLESLSRFSNNGTAAGYTRLIKEYVFYLEQKLKFHHDHRGFNGMFEYEEYVSLRTVSDPNEGFESIMDLLSLQDSLDNLQRVIFSSIRHTSESECVISSLVPIIAESYGIYKFLISMLKALYKSSESDEVIAPLKDRFDVQHRRLFEFYADCSSIKYLTTLVTIPRLPSSPPILQDEEDPQGFPLVRERSSVSNSEESNIPRSSNIQSQPTGAMVDSFVRQQQELEEQQRQAEERRQAELLEQQMLQRDQARFWEEQQRQQAVSQELAQSQLLADQMQRQAQGKLAQLEQDLLTLGGQHERDQLMLEQYDQRVKVLENELRIVTQTAEEQLAVKTSQCSHLEEQVQYWKNKYESLAKLYSQLRQEHLNLLGKFKIVQQKAASAQESIDKREKLEKDLKAKNIELADLIKERDRARLDLARIKGNDSEQVQMLRTQLRDMETKLKSLEETHSQNLASLFSQHSKEIEEIKASASELKEGGLNEEAQQEVQMLQQAMDDTMQELAEQHQAIEKEAETRVLRLIDTLLKVSSDRLREFVFNLESPVYSNTDIPTAEYLGTMLERVSHLSTQFSTTMTDYIADNMKGESESGLIKAIIELTDSIGNLFSNVKAVLRDRKDDVQEILVEGSKDLAHMVELFFESMLSNHLLKLEIHERTDRVITGNINVQEVIQSLMQVVEVFRDPGRKTPVSSDELGYFLDKELANTQAAVEKAAGLLESMSTRHKLEVQEDGSLEVNEAIISCASAIINAVKLLLEACIDAQEEIVSRGRGSMSRALFYKKNNRWTEGLISASKQVAYATGILIRMADGVLAGTNSSEELIVASNEVASATAQLVSSSRVKSDLMSQSHLNLEEASRKVTSSCKMLVTKVRSLLLSDESNKTVDYSQLTAHENRTAELEQQVEILKLESALSHARKRLGEIRKFSYRDEES</sequence>
<dbReference type="GO" id="GO:0030479">
    <property type="term" value="C:actin cortical patch"/>
    <property type="evidence" value="ECO:0007669"/>
    <property type="project" value="TreeGrafter"/>
</dbReference>
<dbReference type="SUPFAM" id="SSF48464">
    <property type="entry name" value="ENTH/VHS domain"/>
    <property type="match status" value="1"/>
</dbReference>
<evidence type="ECO:0000256" key="1">
    <source>
        <dbReference type="ARBA" id="ARBA00004496"/>
    </source>
</evidence>
<keyword evidence="4" id="KW-0009">Actin-binding</keyword>
<comment type="similarity">
    <text evidence="2">Belongs to the SLA2 family.</text>
</comment>
<dbReference type="SUPFAM" id="SSF109885">
    <property type="entry name" value="I/LWEQ domain"/>
    <property type="match status" value="1"/>
</dbReference>
<reference evidence="9 10" key="1">
    <citation type="journal article" date="2013" name="BMC Genomics">
        <title>Genome sequence and analysis of methylotrophic yeast Hansenula polymorpha DL1.</title>
        <authorList>
            <person name="Ravin N.V."/>
            <person name="Eldarov M.A."/>
            <person name="Kadnikov V.V."/>
            <person name="Beletsky A.V."/>
            <person name="Schneider J."/>
            <person name="Mardanova E.S."/>
            <person name="Smekalova E.M."/>
            <person name="Zvereva M.I."/>
            <person name="Dontsova O.A."/>
            <person name="Mardanov A.V."/>
            <person name="Skryabin K.G."/>
        </authorList>
    </citation>
    <scope>NUCLEOTIDE SEQUENCE [LARGE SCALE GENOMIC DNA]</scope>
    <source>
        <strain evidence="10">ATCC 26012 / BCRC 20466 / JCM 22074 / NRRL Y-7560 / DL-1</strain>
    </source>
</reference>
<dbReference type="SMART" id="SM00273">
    <property type="entry name" value="ENTH"/>
    <property type="match status" value="1"/>
</dbReference>
<dbReference type="InterPro" id="IPR008942">
    <property type="entry name" value="ENTH_VHS"/>
</dbReference>
<keyword evidence="3" id="KW-0963">Cytoplasm</keyword>
<evidence type="ECO:0000256" key="3">
    <source>
        <dbReference type="ARBA" id="ARBA00022490"/>
    </source>
</evidence>
<name>W1QBG6_OGAPD</name>
<dbReference type="PANTHER" id="PTHR10407">
    <property type="entry name" value="HUNTINGTIN INTERACTING PROTEIN 1"/>
    <property type="match status" value="1"/>
</dbReference>
<evidence type="ECO:0000313" key="10">
    <source>
        <dbReference type="Proteomes" id="UP000008673"/>
    </source>
</evidence>
<gene>
    <name evidence="9" type="ORF">HPODL_04014</name>
</gene>
<evidence type="ECO:0000259" key="7">
    <source>
        <dbReference type="PROSITE" id="PS50942"/>
    </source>
</evidence>
<dbReference type="GO" id="GO:0080025">
    <property type="term" value="F:phosphatidylinositol-3,5-bisphosphate binding"/>
    <property type="evidence" value="ECO:0007669"/>
    <property type="project" value="TreeGrafter"/>
</dbReference>
<dbReference type="GO" id="GO:0006897">
    <property type="term" value="P:endocytosis"/>
    <property type="evidence" value="ECO:0007669"/>
    <property type="project" value="InterPro"/>
</dbReference>
<feature type="coiled-coil region" evidence="5">
    <location>
        <begin position="572"/>
        <end position="603"/>
    </location>
</feature>
<feature type="compositionally biased region" description="Polar residues" evidence="6">
    <location>
        <begin position="291"/>
        <end position="302"/>
    </location>
</feature>
<evidence type="ECO:0000259" key="8">
    <source>
        <dbReference type="PROSITE" id="PS50945"/>
    </source>
</evidence>
<dbReference type="InterPro" id="IPR011417">
    <property type="entry name" value="ANTH_dom"/>
</dbReference>
<feature type="coiled-coil region" evidence="5">
    <location>
        <begin position="474"/>
        <end position="540"/>
    </location>
</feature>
<feature type="coiled-coil region" evidence="5">
    <location>
        <begin position="390"/>
        <end position="417"/>
    </location>
</feature>
<dbReference type="Gene3D" id="1.20.1410.10">
    <property type="entry name" value="I/LWEQ domain"/>
    <property type="match status" value="1"/>
</dbReference>
<evidence type="ECO:0000256" key="5">
    <source>
        <dbReference type="SAM" id="Coils"/>
    </source>
</evidence>
<keyword evidence="5" id="KW-0175">Coiled coil</keyword>
<dbReference type="InterPro" id="IPR030224">
    <property type="entry name" value="Sla2_fam"/>
</dbReference>
<organism evidence="9 10">
    <name type="scientific">Ogataea parapolymorpha (strain ATCC 26012 / BCRC 20466 / JCM 22074 / NRRL Y-7560 / DL-1)</name>
    <name type="common">Yeast</name>
    <name type="synonym">Hansenula polymorpha</name>
    <dbReference type="NCBI Taxonomy" id="871575"/>
    <lineage>
        <taxon>Eukaryota</taxon>
        <taxon>Fungi</taxon>
        <taxon>Dikarya</taxon>
        <taxon>Ascomycota</taxon>
        <taxon>Saccharomycotina</taxon>
        <taxon>Pichiomycetes</taxon>
        <taxon>Pichiales</taxon>
        <taxon>Pichiaceae</taxon>
        <taxon>Ogataea</taxon>
    </lineage>
</organism>
<dbReference type="InterPro" id="IPR035964">
    <property type="entry name" value="I/LWEQ_dom_sf"/>
</dbReference>
<feature type="domain" description="I/LWEQ" evidence="8">
    <location>
        <begin position="775"/>
        <end position="1017"/>
    </location>
</feature>
<dbReference type="OMA" id="FQMSVEM"/>
<feature type="domain" description="ENTH" evidence="7">
    <location>
        <begin position="4"/>
        <end position="133"/>
    </location>
</feature>
<keyword evidence="9" id="KW-0472">Membrane</keyword>
<dbReference type="GO" id="GO:0048268">
    <property type="term" value="P:clathrin coat assembly"/>
    <property type="evidence" value="ECO:0007669"/>
    <property type="project" value="TreeGrafter"/>
</dbReference>
<dbReference type="GO" id="GO:0051015">
    <property type="term" value="F:actin filament binding"/>
    <property type="evidence" value="ECO:0007669"/>
    <property type="project" value="TreeGrafter"/>
</dbReference>
<dbReference type="Pfam" id="PF07651">
    <property type="entry name" value="ANTH"/>
    <property type="match status" value="1"/>
</dbReference>
<dbReference type="AlphaFoldDB" id="W1QBG6"/>
<comment type="caution">
    <text evidence="9">The sequence shown here is derived from an EMBL/GenBank/DDBJ whole genome shotgun (WGS) entry which is preliminary data.</text>
</comment>
<evidence type="ECO:0000256" key="6">
    <source>
        <dbReference type="SAM" id="MobiDB-lite"/>
    </source>
</evidence>
<dbReference type="STRING" id="871575.W1QBG6"/>
<dbReference type="KEGG" id="opa:HPODL_04014"/>
<dbReference type="GeneID" id="25773445"/>
<protein>
    <submittedName>
        <fullName evidence="9">Transmembrane actin-binding protein involved in membrane cytoskeleton assembly and cell polarization</fullName>
    </submittedName>
</protein>
<dbReference type="OrthoDB" id="10262320at2759"/>